<dbReference type="InterPro" id="IPR038430">
    <property type="entry name" value="NDAH_ubi_oxred_su3_sf"/>
</dbReference>
<feature type="transmembrane region" description="Helical" evidence="11">
    <location>
        <begin position="13"/>
        <end position="35"/>
    </location>
</feature>
<keyword evidence="9 11" id="KW-0520">NAD</keyword>
<feature type="transmembrane region" description="Helical" evidence="11">
    <location>
        <begin position="68"/>
        <end position="88"/>
    </location>
</feature>
<evidence type="ECO:0000256" key="5">
    <source>
        <dbReference type="ARBA" id="ARBA00022692"/>
    </source>
</evidence>
<comment type="function">
    <text evidence="11">NDH-1 shuttles electrons from NADH, via FMN and iron-sulfur (Fe-S) centers, to quinones in the respiratory chain. The immediate electron acceptor for the enzyme in this species is believed to be a menaquinone. Couples the redox reaction to proton translocation (for every two electrons transferred, four hydrogen ions are translocated across the cytoplasmic membrane), and thus conserves the redox energy in a proton gradient.</text>
</comment>
<evidence type="ECO:0000313" key="14">
    <source>
        <dbReference type="Proteomes" id="UP000544222"/>
    </source>
</evidence>
<comment type="caution">
    <text evidence="13">The sequence shown here is derived from an EMBL/GenBank/DDBJ whole genome shotgun (WGS) entry which is preliminary data.</text>
</comment>
<sequence>MQTVSVTSDYIPILIQIIVALAFVVVVMFISHYIITKRRRVRSVRKEDNFECGIEIQGNARFPFSVKYFLVAILFVLFDVEVIFFYPWAVNFKETGWNGFLYMMLFVALFMFGFFYIYKKGSFDWNKKD</sequence>
<dbReference type="PANTHER" id="PTHR11058">
    <property type="entry name" value="NADH-UBIQUINONE OXIDOREDUCTASE CHAIN 3"/>
    <property type="match status" value="1"/>
</dbReference>
<keyword evidence="14" id="KW-1185">Reference proteome</keyword>
<keyword evidence="7 11" id="KW-1278">Translocase</keyword>
<evidence type="ECO:0000256" key="1">
    <source>
        <dbReference type="ARBA" id="ARBA00004141"/>
    </source>
</evidence>
<evidence type="ECO:0000256" key="12">
    <source>
        <dbReference type="RuleBase" id="RU003639"/>
    </source>
</evidence>
<accession>A0A7W5DPR8</accession>
<comment type="similarity">
    <text evidence="2 11 12">Belongs to the complex I subunit 3 family.</text>
</comment>
<evidence type="ECO:0000256" key="11">
    <source>
        <dbReference type="HAMAP-Rule" id="MF_01394"/>
    </source>
</evidence>
<dbReference type="GO" id="GO:0030964">
    <property type="term" value="C:NADH dehydrogenase complex"/>
    <property type="evidence" value="ECO:0007669"/>
    <property type="project" value="TreeGrafter"/>
</dbReference>
<organism evidence="13 14">
    <name type="scientific">Microbacter margulisiae</name>
    <dbReference type="NCBI Taxonomy" id="1350067"/>
    <lineage>
        <taxon>Bacteria</taxon>
        <taxon>Pseudomonadati</taxon>
        <taxon>Bacteroidota</taxon>
        <taxon>Bacteroidia</taxon>
        <taxon>Bacteroidales</taxon>
        <taxon>Porphyromonadaceae</taxon>
        <taxon>Microbacter</taxon>
    </lineage>
</organism>
<dbReference type="GO" id="GO:0005886">
    <property type="term" value="C:plasma membrane"/>
    <property type="evidence" value="ECO:0007669"/>
    <property type="project" value="UniProtKB-SubCell"/>
</dbReference>
<dbReference type="AlphaFoldDB" id="A0A7W5DPR8"/>
<gene>
    <name evidence="11" type="primary">nuoA</name>
    <name evidence="13" type="ORF">FHX64_000472</name>
</gene>
<dbReference type="GO" id="GO:0008137">
    <property type="term" value="F:NADH dehydrogenase (ubiquinone) activity"/>
    <property type="evidence" value="ECO:0007669"/>
    <property type="project" value="InterPro"/>
</dbReference>
<keyword evidence="3 11" id="KW-0813">Transport</keyword>
<evidence type="ECO:0000313" key="13">
    <source>
        <dbReference type="EMBL" id="MBB3186309.1"/>
    </source>
</evidence>
<dbReference type="GO" id="GO:0048038">
    <property type="term" value="F:quinone binding"/>
    <property type="evidence" value="ECO:0007669"/>
    <property type="project" value="UniProtKB-KW"/>
</dbReference>
<proteinExistence type="inferred from homology"/>
<feature type="transmembrane region" description="Helical" evidence="11">
    <location>
        <begin position="100"/>
        <end position="118"/>
    </location>
</feature>
<evidence type="ECO:0000256" key="3">
    <source>
        <dbReference type="ARBA" id="ARBA00022448"/>
    </source>
</evidence>
<dbReference type="Pfam" id="PF00507">
    <property type="entry name" value="Oxidored_q4"/>
    <property type="match status" value="1"/>
</dbReference>
<keyword evidence="8 11" id="KW-1133">Transmembrane helix</keyword>
<evidence type="ECO:0000256" key="9">
    <source>
        <dbReference type="ARBA" id="ARBA00023027"/>
    </source>
</evidence>
<dbReference type="Gene3D" id="1.20.58.1610">
    <property type="entry name" value="NADH:ubiquinone/plastoquinone oxidoreductase, chain 3"/>
    <property type="match status" value="1"/>
</dbReference>
<comment type="subunit">
    <text evidence="11">NDH-1 is composed of 14 different subunits. Subunits NuoA, H, J, K, L, M, N constitute the membrane sector of the complex.</text>
</comment>
<keyword evidence="6 11" id="KW-0874">Quinone</keyword>
<evidence type="ECO:0000256" key="10">
    <source>
        <dbReference type="ARBA" id="ARBA00023136"/>
    </source>
</evidence>
<dbReference type="HAMAP" id="MF_01394">
    <property type="entry name" value="NDH1_NuoA"/>
    <property type="match status" value="1"/>
</dbReference>
<dbReference type="PANTHER" id="PTHR11058:SF22">
    <property type="entry name" value="NADH-QUINONE OXIDOREDUCTASE SUBUNIT A"/>
    <property type="match status" value="1"/>
</dbReference>
<evidence type="ECO:0000256" key="2">
    <source>
        <dbReference type="ARBA" id="ARBA00008472"/>
    </source>
</evidence>
<keyword evidence="5 11" id="KW-0812">Transmembrane</keyword>
<evidence type="ECO:0000256" key="4">
    <source>
        <dbReference type="ARBA" id="ARBA00022475"/>
    </source>
</evidence>
<dbReference type="RefSeq" id="WP_183412220.1">
    <property type="nucleotide sequence ID" value="NZ_JACHYB010000001.1"/>
</dbReference>
<protein>
    <recommendedName>
        <fullName evidence="11">NADH-quinone oxidoreductase subunit A</fullName>
        <ecNumber evidence="11">7.1.1.-</ecNumber>
    </recommendedName>
    <alternativeName>
        <fullName evidence="11">NADH dehydrogenase I subunit A</fullName>
    </alternativeName>
    <alternativeName>
        <fullName evidence="11">NDH-1 subunit A</fullName>
    </alternativeName>
    <alternativeName>
        <fullName evidence="11">NUO1</fullName>
    </alternativeName>
</protein>
<comment type="catalytic activity">
    <reaction evidence="11 12">
        <text>a quinone + NADH + 5 H(+)(in) = a quinol + NAD(+) + 4 H(+)(out)</text>
        <dbReference type="Rhea" id="RHEA:57888"/>
        <dbReference type="ChEBI" id="CHEBI:15378"/>
        <dbReference type="ChEBI" id="CHEBI:24646"/>
        <dbReference type="ChEBI" id="CHEBI:57540"/>
        <dbReference type="ChEBI" id="CHEBI:57945"/>
        <dbReference type="ChEBI" id="CHEBI:132124"/>
    </reaction>
</comment>
<dbReference type="EMBL" id="JACHYB010000001">
    <property type="protein sequence ID" value="MBB3186309.1"/>
    <property type="molecule type" value="Genomic_DNA"/>
</dbReference>
<comment type="subcellular location">
    <subcellularLocation>
        <location evidence="11 12">Cell membrane</location>
        <topology evidence="11 12">Multi-pass membrane protein</topology>
    </subcellularLocation>
    <subcellularLocation>
        <location evidence="1">Membrane</location>
        <topology evidence="1">Multi-pass membrane protein</topology>
    </subcellularLocation>
</comment>
<keyword evidence="10 11" id="KW-0472">Membrane</keyword>
<name>A0A7W5DPR8_9PORP</name>
<dbReference type="Proteomes" id="UP000544222">
    <property type="component" value="Unassembled WGS sequence"/>
</dbReference>
<dbReference type="InterPro" id="IPR023043">
    <property type="entry name" value="NAD(P)H_OxRDtase_bac/plastid"/>
</dbReference>
<evidence type="ECO:0000256" key="7">
    <source>
        <dbReference type="ARBA" id="ARBA00022967"/>
    </source>
</evidence>
<evidence type="ECO:0000256" key="6">
    <source>
        <dbReference type="ARBA" id="ARBA00022719"/>
    </source>
</evidence>
<reference evidence="13 14" key="1">
    <citation type="submission" date="2020-08" db="EMBL/GenBank/DDBJ databases">
        <title>Genomic Encyclopedia of Type Strains, Phase IV (KMG-IV): sequencing the most valuable type-strain genomes for metagenomic binning, comparative biology and taxonomic classification.</title>
        <authorList>
            <person name="Goeker M."/>
        </authorList>
    </citation>
    <scope>NUCLEOTIDE SEQUENCE [LARGE SCALE GENOMIC DNA]</scope>
    <source>
        <strain evidence="13 14">DSM 27471</strain>
    </source>
</reference>
<evidence type="ECO:0000256" key="8">
    <source>
        <dbReference type="ARBA" id="ARBA00022989"/>
    </source>
</evidence>
<dbReference type="GO" id="GO:0050136">
    <property type="term" value="F:NADH dehydrogenase (quinone) (non-electrogenic) activity"/>
    <property type="evidence" value="ECO:0007669"/>
    <property type="project" value="UniProtKB-UniRule"/>
</dbReference>
<dbReference type="EC" id="7.1.1.-" evidence="11"/>
<keyword evidence="4 11" id="KW-1003">Cell membrane</keyword>
<dbReference type="InterPro" id="IPR000440">
    <property type="entry name" value="NADH_UbQ/plastoQ_OxRdtase_su3"/>
</dbReference>